<evidence type="ECO:0000313" key="4">
    <source>
        <dbReference type="Proteomes" id="UP000279799"/>
    </source>
</evidence>
<dbReference type="Gene3D" id="3.40.50.1980">
    <property type="entry name" value="Nitrogenase molybdenum iron protein domain"/>
    <property type="match status" value="2"/>
</dbReference>
<dbReference type="InterPro" id="IPR050902">
    <property type="entry name" value="ABC_Transporter_SBP"/>
</dbReference>
<reference evidence="3 4" key="1">
    <citation type="submission" date="2018-12" db="EMBL/GenBank/DDBJ databases">
        <authorList>
            <consortium name="Pathogen Informatics"/>
        </authorList>
    </citation>
    <scope>NUCLEOTIDE SEQUENCE [LARGE SCALE GENOMIC DNA]</scope>
    <source>
        <strain evidence="3 4">NCTC12871</strain>
    </source>
</reference>
<accession>A0A448TTB7</accession>
<dbReference type="SUPFAM" id="SSF53807">
    <property type="entry name" value="Helical backbone' metal receptor"/>
    <property type="match status" value="1"/>
</dbReference>
<dbReference type="Pfam" id="PF01497">
    <property type="entry name" value="Peripla_BP_2"/>
    <property type="match status" value="1"/>
</dbReference>
<sequence length="372" mass="42361">MKFSLKKLLLAVALLSVSATSMAKQITDIAGRKVEIPDHVKTMVLGEGRMVYALSMLEANPLKGVVAWRTDLIKNDPDTYKKLLAKFPDIKNIPDLGNPYSSDVNLETIISMKPDVYLLNVGNLLKAQESGLINKLARVGIPTVFVDFRQKPLEDTVPSMRILGEVVNQQARAEKFIQYYQKQMNMVKDRVAKIPEKDRPLVFIENAAGLDGDECCTTYGNKNFGRFVDYAGGRNWGSTKSTNLKFKVNPEVIFSEPFDYIIATGANWKAAYKGSTPITLGYFAKPAEIQQEMQYLANRDGWSSLKAIKDKHFYAIYHQFYNSPYHFMAILAFAKWFHPQQFADVDLQKTYQQFYNEFMPISLTGEFWAKYQ</sequence>
<protein>
    <submittedName>
        <fullName evidence="3">Periplasmic binding protein</fullName>
    </submittedName>
</protein>
<dbReference type="PANTHER" id="PTHR30535:SF34">
    <property type="entry name" value="MOLYBDATE-BINDING PROTEIN MOLA"/>
    <property type="match status" value="1"/>
</dbReference>
<feature type="chain" id="PRO_5019097710" evidence="1">
    <location>
        <begin position="24"/>
        <end position="372"/>
    </location>
</feature>
<dbReference type="RefSeq" id="WP_197721295.1">
    <property type="nucleotide sequence ID" value="NZ_LR134510.1"/>
</dbReference>
<keyword evidence="1" id="KW-0732">Signal</keyword>
<evidence type="ECO:0000259" key="2">
    <source>
        <dbReference type="PROSITE" id="PS50983"/>
    </source>
</evidence>
<feature type="domain" description="Fe/B12 periplasmic-binding" evidence="2">
    <location>
        <begin position="39"/>
        <end position="345"/>
    </location>
</feature>
<gene>
    <name evidence="3" type="ORF">NCTC12871_00722</name>
</gene>
<organism evidence="3 4">
    <name type="scientific">Actinobacillus delphinicola</name>
    <dbReference type="NCBI Taxonomy" id="51161"/>
    <lineage>
        <taxon>Bacteria</taxon>
        <taxon>Pseudomonadati</taxon>
        <taxon>Pseudomonadota</taxon>
        <taxon>Gammaproteobacteria</taxon>
        <taxon>Pasteurellales</taxon>
        <taxon>Pasteurellaceae</taxon>
        <taxon>Actinobacillus</taxon>
    </lineage>
</organism>
<evidence type="ECO:0000313" key="3">
    <source>
        <dbReference type="EMBL" id="VEJ09277.1"/>
    </source>
</evidence>
<feature type="signal peptide" evidence="1">
    <location>
        <begin position="1"/>
        <end position="23"/>
    </location>
</feature>
<dbReference type="EMBL" id="LR134510">
    <property type="protein sequence ID" value="VEJ09277.1"/>
    <property type="molecule type" value="Genomic_DNA"/>
</dbReference>
<dbReference type="InterPro" id="IPR002491">
    <property type="entry name" value="ABC_transptr_periplasmic_BD"/>
</dbReference>
<proteinExistence type="predicted"/>
<dbReference type="KEGG" id="adp:NCTC12871_00722"/>
<evidence type="ECO:0000256" key="1">
    <source>
        <dbReference type="SAM" id="SignalP"/>
    </source>
</evidence>
<name>A0A448TTB7_9PAST</name>
<dbReference type="PROSITE" id="PS50983">
    <property type="entry name" value="FE_B12_PBP"/>
    <property type="match status" value="1"/>
</dbReference>
<dbReference type="PANTHER" id="PTHR30535">
    <property type="entry name" value="VITAMIN B12-BINDING PROTEIN"/>
    <property type="match status" value="1"/>
</dbReference>
<dbReference type="Proteomes" id="UP000279799">
    <property type="component" value="Chromosome"/>
</dbReference>
<keyword evidence="4" id="KW-1185">Reference proteome</keyword>
<dbReference type="AlphaFoldDB" id="A0A448TTB7"/>